<protein>
    <recommendedName>
        <fullName evidence="2">starch synthase</fullName>
        <ecNumber evidence="2">2.4.1.21</ecNumber>
    </recommendedName>
</protein>
<name>A0A7U3YPE7_DESPD</name>
<dbReference type="Pfam" id="PF08323">
    <property type="entry name" value="Glyco_transf_5"/>
    <property type="match status" value="1"/>
</dbReference>
<evidence type="ECO:0000256" key="2">
    <source>
        <dbReference type="ARBA" id="ARBA00012588"/>
    </source>
</evidence>
<dbReference type="Gene3D" id="3.40.50.2000">
    <property type="entry name" value="Glycogen Phosphorylase B"/>
    <property type="match status" value="2"/>
</dbReference>
<keyword evidence="7" id="KW-1185">Reference proteome</keyword>
<dbReference type="KEGG" id="dpr:Despr_2975"/>
<dbReference type="EMBL" id="CP002364">
    <property type="protein sequence ID" value="ADW19108.1"/>
    <property type="molecule type" value="Genomic_DNA"/>
</dbReference>
<dbReference type="InterPro" id="IPR013534">
    <property type="entry name" value="Starch_synth_cat_dom"/>
</dbReference>
<dbReference type="PANTHER" id="PTHR45825">
    <property type="entry name" value="GRANULE-BOUND STARCH SYNTHASE 1, CHLOROPLASTIC/AMYLOPLASTIC"/>
    <property type="match status" value="1"/>
</dbReference>
<dbReference type="GO" id="GO:0009011">
    <property type="term" value="F:alpha-1,4-glucan glucosyltransferase (ADP-glucose donor) activity"/>
    <property type="evidence" value="ECO:0007669"/>
    <property type="project" value="UniProtKB-EC"/>
</dbReference>
<evidence type="ECO:0000256" key="1">
    <source>
        <dbReference type="ARBA" id="ARBA00001478"/>
    </source>
</evidence>
<accession>A0A7U3YPE7</accession>
<reference evidence="6 7" key="1">
    <citation type="journal article" date="2011" name="Stand. Genomic Sci.">
        <title>Complete genome sequence of Desulfobulbus propionicus type strain (1pr3).</title>
        <authorList>
            <person name="Pagani I."/>
            <person name="Lapidus A."/>
            <person name="Nolan M."/>
            <person name="Lucas S."/>
            <person name="Hammon N."/>
            <person name="Deshpande S."/>
            <person name="Cheng J.F."/>
            <person name="Chertkov O."/>
            <person name="Davenport K."/>
            <person name="Tapia R."/>
            <person name="Han C."/>
            <person name="Goodwin L."/>
            <person name="Pitluck S."/>
            <person name="Liolios K."/>
            <person name="Mavromatis K."/>
            <person name="Ivanova N."/>
            <person name="Mikhailova N."/>
            <person name="Pati A."/>
            <person name="Chen A."/>
            <person name="Palaniappan K."/>
            <person name="Land M."/>
            <person name="Hauser L."/>
            <person name="Chang Y.J."/>
            <person name="Jeffries C.D."/>
            <person name="Detter J.C."/>
            <person name="Brambilla E."/>
            <person name="Kannan K.P."/>
            <person name="Djao O.D."/>
            <person name="Rohde M."/>
            <person name="Pukall R."/>
            <person name="Spring S."/>
            <person name="Goker M."/>
            <person name="Sikorski J."/>
            <person name="Woyke T."/>
            <person name="Bristow J."/>
            <person name="Eisen J.A."/>
            <person name="Markowitz V."/>
            <person name="Hugenholtz P."/>
            <person name="Kyrpides N.C."/>
            <person name="Klenk H.P."/>
        </authorList>
    </citation>
    <scope>NUCLEOTIDE SEQUENCE [LARGE SCALE GENOMIC DNA]</scope>
    <source>
        <strain evidence="7">ATCC 33891 / DSM 2032 / 1pr3</strain>
    </source>
</reference>
<evidence type="ECO:0000256" key="4">
    <source>
        <dbReference type="ARBA" id="ARBA00022679"/>
    </source>
</evidence>
<evidence type="ECO:0000259" key="5">
    <source>
        <dbReference type="Pfam" id="PF08323"/>
    </source>
</evidence>
<evidence type="ECO:0000256" key="3">
    <source>
        <dbReference type="ARBA" id="ARBA00022676"/>
    </source>
</evidence>
<dbReference type="SUPFAM" id="SSF53756">
    <property type="entry name" value="UDP-Glycosyltransferase/glycogen phosphorylase"/>
    <property type="match status" value="1"/>
</dbReference>
<keyword evidence="4" id="KW-0808">Transferase</keyword>
<dbReference type="Proteomes" id="UP000006365">
    <property type="component" value="Chromosome"/>
</dbReference>
<evidence type="ECO:0000313" key="6">
    <source>
        <dbReference type="EMBL" id="ADW19108.1"/>
    </source>
</evidence>
<gene>
    <name evidence="6" type="ordered locus">Despr_2975</name>
</gene>
<dbReference type="PANTHER" id="PTHR45825:SF11">
    <property type="entry name" value="ALPHA AMYLASE DOMAIN-CONTAINING PROTEIN"/>
    <property type="match status" value="1"/>
</dbReference>
<dbReference type="EC" id="2.4.1.21" evidence="2"/>
<keyword evidence="3" id="KW-0328">Glycosyltransferase</keyword>
<dbReference type="Pfam" id="PF13692">
    <property type="entry name" value="Glyco_trans_1_4"/>
    <property type="match status" value="1"/>
</dbReference>
<evidence type="ECO:0000313" key="7">
    <source>
        <dbReference type="Proteomes" id="UP000006365"/>
    </source>
</evidence>
<organism evidence="6 7">
    <name type="scientific">Desulfobulbus propionicus (strain ATCC 33891 / DSM 2032 / VKM B-1956 / 1pr3)</name>
    <dbReference type="NCBI Taxonomy" id="577650"/>
    <lineage>
        <taxon>Bacteria</taxon>
        <taxon>Pseudomonadati</taxon>
        <taxon>Thermodesulfobacteriota</taxon>
        <taxon>Desulfobulbia</taxon>
        <taxon>Desulfobulbales</taxon>
        <taxon>Desulfobulbaceae</taxon>
        <taxon>Desulfobulbus</taxon>
    </lineage>
</organism>
<proteinExistence type="predicted"/>
<comment type="catalytic activity">
    <reaction evidence="1">
        <text>[(1-&gt;4)-alpha-D-glucosyl](n) + ADP-alpha-D-glucose = [(1-&gt;4)-alpha-D-glucosyl](n+1) + ADP + H(+)</text>
        <dbReference type="Rhea" id="RHEA:18189"/>
        <dbReference type="Rhea" id="RHEA-COMP:9584"/>
        <dbReference type="Rhea" id="RHEA-COMP:9587"/>
        <dbReference type="ChEBI" id="CHEBI:15378"/>
        <dbReference type="ChEBI" id="CHEBI:15444"/>
        <dbReference type="ChEBI" id="CHEBI:57498"/>
        <dbReference type="ChEBI" id="CHEBI:456216"/>
        <dbReference type="EC" id="2.4.1.21"/>
    </reaction>
</comment>
<dbReference type="AlphaFoldDB" id="A0A7U3YPE7"/>
<dbReference type="RefSeq" id="WP_015725633.1">
    <property type="nucleotide sequence ID" value="NC_014972.1"/>
</dbReference>
<sequence length="551" mass="60666">MEAKTDPQQETIRSVWMVSREYEGLAGAGGVKDVCRQLAETLVTHGHTDVRVVLPRYGFMDAVGLGFSLVELDGKKGHILGRRYAHVFEVDMNYAAEERRETVAIWQRQLNGVTIFLVEADRFAAKRGVYTYTEEDEQEVAWQRKGGGHFDYFAMNILLQKAALDLMILLDAHPQVVHCQDGHAATLPAMLREHSGYRHYFRRTGAVVTIHNAGLGYHQDVDDLAFAHAVTGLPMRVITKGRLGGNFDPFIAAADYAVLNTVSENYARELQQTPDDARTGWLGHALLERGVTLAGITNGIDPFAFDPSRPEPLALAAGYDILNGEFSGKAHCKADLLGRIASCGPWQQVKQFGLLSGPVEAPLCTFIGRLTAQKGVDILIQAIGQLLPQDASCQFLLLGSGAPEFEHQLELLATQGIGQGRVCFLKGYDPVLANSVYAAGDFFLIPSRYEPCGLTDYIAQLLGNLPIVHGVGGLVKVIDGENGFAYSGNTAASLAATMIRALSLYHRQPERIRSMQRRAVERIHRHHTWKTVMDDYISLYRQAMRMGCGGQ</sequence>
<feature type="domain" description="Starch synthase catalytic" evidence="5">
    <location>
        <begin position="15"/>
        <end position="273"/>
    </location>
</feature>